<keyword evidence="1" id="KW-0853">WD repeat</keyword>
<name>A0AAV5R9Y0_PICKL</name>
<comment type="similarity">
    <text evidence="5">Belongs to the WD repeat ASA1 family.</text>
</comment>
<evidence type="ECO:0000313" key="8">
    <source>
        <dbReference type="Proteomes" id="UP001378960"/>
    </source>
</evidence>
<evidence type="ECO:0000256" key="2">
    <source>
        <dbReference type="ARBA" id="ARBA00022737"/>
    </source>
</evidence>
<dbReference type="AlphaFoldDB" id="A0AAV5R9Y0"/>
<proteinExistence type="inferred from homology"/>
<comment type="caution">
    <text evidence="7">The sequence shown here is derived from an EMBL/GenBank/DDBJ whole genome shotgun (WGS) entry which is preliminary data.</text>
</comment>
<reference evidence="7 8" key="1">
    <citation type="journal article" date="2023" name="Elife">
        <title>Identification of key yeast species and microbe-microbe interactions impacting larval growth of Drosophila in the wild.</title>
        <authorList>
            <person name="Mure A."/>
            <person name="Sugiura Y."/>
            <person name="Maeda R."/>
            <person name="Honda K."/>
            <person name="Sakurai N."/>
            <person name="Takahashi Y."/>
            <person name="Watada M."/>
            <person name="Katoh T."/>
            <person name="Gotoh A."/>
            <person name="Gotoh Y."/>
            <person name="Taniguchi I."/>
            <person name="Nakamura K."/>
            <person name="Hayashi T."/>
            <person name="Katayama T."/>
            <person name="Uemura T."/>
            <person name="Hattori Y."/>
        </authorList>
    </citation>
    <scope>NUCLEOTIDE SEQUENCE [LARGE SCALE GENOMIC DNA]</scope>
    <source>
        <strain evidence="7 8">PK-24</strain>
    </source>
</reference>
<comment type="function">
    <text evidence="4">Component of the ASTRA complex involved in chromatin remodeling.</text>
</comment>
<sequence>MAFEKELLTTLRLHKSPITCIEPFYLPSDTFVEICGKNHRFLTTTLLTTDESGIIIWWNLITKRPLGIWKGHDESILTVKQLGIEWVNIDNSVISVIDENEFGKILTHSKDGTIKIWKLVELNDVGFTYTCVLPKRLSDIGERIPEVEFEMPVNMLNFTNVDINNQLLITPATVDSDGFDIYKLDLSQDEEWKKMQRLLQNVKFSLEGEGRSVTGVIMKIKWLNDTCFLIGYESGHVVCYEIIDGKTKETFINETLLGNPITCIHVDERNSKIIVSSTGNRVIILKYSGNIIDPSVISYDIKHKGIADIDVELKTGSVALITWDGYTRVYQYDEEFGLKFIFKTRRSIPSISNNINNDEDIQQINSIQLQRASIVRFTANQLNVKEIENPSSIIIKYSNGRSKNLIKTNRHDQISNRWMFIGHQDGKVFVYQIK</sequence>
<accession>A0AAV5R9Y0</accession>
<dbReference type="Gene3D" id="2.130.10.10">
    <property type="entry name" value="YVTN repeat-like/Quinoprotein amine dehydrogenase"/>
    <property type="match status" value="1"/>
</dbReference>
<gene>
    <name evidence="7" type="ORF">DAPK24_047330</name>
</gene>
<evidence type="ECO:0000256" key="1">
    <source>
        <dbReference type="ARBA" id="ARBA00022574"/>
    </source>
</evidence>
<evidence type="ECO:0000256" key="5">
    <source>
        <dbReference type="ARBA" id="ARBA00037931"/>
    </source>
</evidence>
<dbReference type="PANTHER" id="PTHR19854">
    <property type="entry name" value="TRANSDUCIN BETA-LIKE 3"/>
    <property type="match status" value="1"/>
</dbReference>
<protein>
    <recommendedName>
        <fullName evidence="6">ASTRA-associated protein 1</fullName>
    </recommendedName>
</protein>
<keyword evidence="2" id="KW-0677">Repeat</keyword>
<dbReference type="PANTHER" id="PTHR19854:SF1">
    <property type="entry name" value="GUANINE NUCLEOTIDE-BINDING PROTEIN SUBUNIT BETA-LIKE PROTEIN 1"/>
    <property type="match status" value="1"/>
</dbReference>
<keyword evidence="3" id="KW-0156">Chromatin regulator</keyword>
<dbReference type="SUPFAM" id="SSF69322">
    <property type="entry name" value="Tricorn protease domain 2"/>
    <property type="match status" value="1"/>
</dbReference>
<evidence type="ECO:0000256" key="6">
    <source>
        <dbReference type="ARBA" id="ARBA00040563"/>
    </source>
</evidence>
<dbReference type="InterPro" id="IPR015943">
    <property type="entry name" value="WD40/YVTN_repeat-like_dom_sf"/>
</dbReference>
<dbReference type="Proteomes" id="UP001378960">
    <property type="component" value="Unassembled WGS sequence"/>
</dbReference>
<dbReference type="GO" id="GO:0006325">
    <property type="term" value="P:chromatin organization"/>
    <property type="evidence" value="ECO:0007669"/>
    <property type="project" value="UniProtKB-KW"/>
</dbReference>
<evidence type="ECO:0000256" key="3">
    <source>
        <dbReference type="ARBA" id="ARBA00022853"/>
    </source>
</evidence>
<keyword evidence="8" id="KW-1185">Reference proteome</keyword>
<evidence type="ECO:0000313" key="7">
    <source>
        <dbReference type="EMBL" id="GMM48135.1"/>
    </source>
</evidence>
<organism evidence="7 8">
    <name type="scientific">Pichia kluyveri</name>
    <name type="common">Yeast</name>
    <dbReference type="NCBI Taxonomy" id="36015"/>
    <lineage>
        <taxon>Eukaryota</taxon>
        <taxon>Fungi</taxon>
        <taxon>Dikarya</taxon>
        <taxon>Ascomycota</taxon>
        <taxon>Saccharomycotina</taxon>
        <taxon>Pichiomycetes</taxon>
        <taxon>Pichiales</taxon>
        <taxon>Pichiaceae</taxon>
        <taxon>Pichia</taxon>
    </lineage>
</organism>
<dbReference type="EMBL" id="BTGB01000009">
    <property type="protein sequence ID" value="GMM48135.1"/>
    <property type="molecule type" value="Genomic_DNA"/>
</dbReference>
<evidence type="ECO:0000256" key="4">
    <source>
        <dbReference type="ARBA" id="ARBA00037338"/>
    </source>
</evidence>